<dbReference type="InterPro" id="IPR001789">
    <property type="entry name" value="Sig_transdc_resp-reg_receiver"/>
</dbReference>
<dbReference type="InterPro" id="IPR024078">
    <property type="entry name" value="LmbE-like_dom_sf"/>
</dbReference>
<dbReference type="Gene3D" id="3.40.50.2300">
    <property type="match status" value="1"/>
</dbReference>
<dbReference type="PANTHER" id="PTHR12993:SF30">
    <property type="entry name" value="N-ACETYL-ALPHA-D-GLUCOSAMINYL L-MALATE DEACETYLASE 1"/>
    <property type="match status" value="1"/>
</dbReference>
<evidence type="ECO:0000313" key="3">
    <source>
        <dbReference type="EMBL" id="MDQ0323518.1"/>
    </source>
</evidence>
<organism evidence="3 4">
    <name type="scientific">Pararhizobium capsulatum DSM 1112</name>
    <dbReference type="NCBI Taxonomy" id="1121113"/>
    <lineage>
        <taxon>Bacteria</taxon>
        <taxon>Pseudomonadati</taxon>
        <taxon>Pseudomonadota</taxon>
        <taxon>Alphaproteobacteria</taxon>
        <taxon>Hyphomicrobiales</taxon>
        <taxon>Rhizobiaceae</taxon>
        <taxon>Rhizobium/Agrobacterium group</taxon>
        <taxon>Pararhizobium</taxon>
    </lineage>
</organism>
<accession>A0ABU0BZ23</accession>
<dbReference type="Gene3D" id="3.40.50.10320">
    <property type="entry name" value="LmbE-like"/>
    <property type="match status" value="1"/>
</dbReference>
<keyword evidence="1" id="KW-0597">Phosphoprotein</keyword>
<dbReference type="InterPro" id="IPR011006">
    <property type="entry name" value="CheY-like_superfamily"/>
</dbReference>
<gene>
    <name evidence="3" type="ORF">QO002_005724</name>
</gene>
<evidence type="ECO:0000256" key="1">
    <source>
        <dbReference type="PROSITE-ProRule" id="PRU00169"/>
    </source>
</evidence>
<dbReference type="PROSITE" id="PS50110">
    <property type="entry name" value="RESPONSE_REGULATORY"/>
    <property type="match status" value="1"/>
</dbReference>
<feature type="domain" description="Response regulatory" evidence="2">
    <location>
        <begin position="22"/>
        <end position="136"/>
    </location>
</feature>
<evidence type="ECO:0000313" key="4">
    <source>
        <dbReference type="Proteomes" id="UP001230207"/>
    </source>
</evidence>
<dbReference type="Pfam" id="PF00072">
    <property type="entry name" value="Response_reg"/>
    <property type="match status" value="1"/>
</dbReference>
<proteinExistence type="predicted"/>
<reference evidence="3 4" key="1">
    <citation type="submission" date="2023-07" db="EMBL/GenBank/DDBJ databases">
        <title>Genomic Encyclopedia of Type Strains, Phase IV (KMG-IV): sequencing the most valuable type-strain genomes for metagenomic binning, comparative biology and taxonomic classification.</title>
        <authorList>
            <person name="Goeker M."/>
        </authorList>
    </citation>
    <scope>NUCLEOTIDE SEQUENCE [LARGE SCALE GENOMIC DNA]</scope>
    <source>
        <strain evidence="3 4">DSM 1112</strain>
    </source>
</reference>
<evidence type="ECO:0000259" key="2">
    <source>
        <dbReference type="PROSITE" id="PS50110"/>
    </source>
</evidence>
<dbReference type="Pfam" id="PF02585">
    <property type="entry name" value="PIG-L"/>
    <property type="match status" value="1"/>
</dbReference>
<sequence length="374" mass="40882">MHYVRGNRRLNVVQQIPGERLRLLVVNADTAATSMLRSAFASVADAALEVTASAKTAIRLLSAEPYDLVAVDPAITTGGFALIKYIKDNYRWTETLIATHNQEPLYLREAISCGVDGLLFRPAGSAEFVEQALLLAREASARRRRQQKRVLAIGAHPDDVEIGCGGALAAHYDEYDLLHILTLSRGAAGGDTDIRATEAHNAAAMVGAQLKLEDLRDTDIDAGAETISIIEAAIHELQATHVYTHSNEDTHQDHRAVHAASLVAARGVPNVYCYQSPSSTMDFKPHRFVDITHYIDRKIDLIGAHKSQVESMESIQPDMILSTARYWGRYAGHVLAEPLQIVRERDSNSGSSRPRIRPAAILFTAEGDSEGGET</sequence>
<dbReference type="SUPFAM" id="SSF102588">
    <property type="entry name" value="LmbE-like"/>
    <property type="match status" value="1"/>
</dbReference>
<dbReference type="SUPFAM" id="SSF52172">
    <property type="entry name" value="CheY-like"/>
    <property type="match status" value="1"/>
</dbReference>
<dbReference type="PANTHER" id="PTHR12993">
    <property type="entry name" value="N-ACETYLGLUCOSAMINYL-PHOSPHATIDYLINOSITOL DE-N-ACETYLASE-RELATED"/>
    <property type="match status" value="1"/>
</dbReference>
<comment type="caution">
    <text evidence="3">The sequence shown here is derived from an EMBL/GenBank/DDBJ whole genome shotgun (WGS) entry which is preliminary data.</text>
</comment>
<protein>
    <submittedName>
        <fullName evidence="3">LmbE family N-acetylglucosaminyl deacetylase</fullName>
    </submittedName>
</protein>
<dbReference type="EMBL" id="JAUSVF010000003">
    <property type="protein sequence ID" value="MDQ0323518.1"/>
    <property type="molecule type" value="Genomic_DNA"/>
</dbReference>
<name>A0ABU0BZ23_9HYPH</name>
<keyword evidence="4" id="KW-1185">Reference proteome</keyword>
<dbReference type="Proteomes" id="UP001230207">
    <property type="component" value="Unassembled WGS sequence"/>
</dbReference>
<feature type="modified residue" description="4-aspartylphosphate" evidence="1">
    <location>
        <position position="72"/>
    </location>
</feature>
<dbReference type="RefSeq" id="WP_307236100.1">
    <property type="nucleotide sequence ID" value="NZ_JAUSVF010000003.1"/>
</dbReference>
<dbReference type="InterPro" id="IPR003737">
    <property type="entry name" value="GlcNAc_PI_deacetylase-related"/>
</dbReference>